<protein>
    <submittedName>
        <fullName evidence="4">DUF4350 domain-containing protein</fullName>
    </submittedName>
</protein>
<evidence type="ECO:0000256" key="1">
    <source>
        <dbReference type="SAM" id="MobiDB-lite"/>
    </source>
</evidence>
<evidence type="ECO:0000313" key="5">
    <source>
        <dbReference type="Proteomes" id="UP000483802"/>
    </source>
</evidence>
<keyword evidence="5" id="KW-1185">Reference proteome</keyword>
<feature type="transmembrane region" description="Helical" evidence="2">
    <location>
        <begin position="35"/>
        <end position="53"/>
    </location>
</feature>
<dbReference type="EMBL" id="WPNZ01000003">
    <property type="protein sequence ID" value="MVO84865.1"/>
    <property type="molecule type" value="Genomic_DNA"/>
</dbReference>
<proteinExistence type="predicted"/>
<keyword evidence="2" id="KW-0812">Transmembrane</keyword>
<accession>A0A6L6WRI9</accession>
<dbReference type="RefSeq" id="WP_157164904.1">
    <property type="nucleotide sequence ID" value="NZ_WPNZ01000003.1"/>
</dbReference>
<keyword evidence="2" id="KW-0472">Membrane</keyword>
<reference evidence="4 5" key="1">
    <citation type="submission" date="2019-11" db="EMBL/GenBank/DDBJ databases">
        <title>Streptomyces typhae sp. nov., a novel endophytic actinomycete isolated from the root of cattail pollen (Typha angustifolia L.).</title>
        <authorList>
            <person name="Peng C."/>
        </authorList>
    </citation>
    <scope>NUCLEOTIDE SEQUENCE [LARGE SCALE GENOMIC DNA]</scope>
    <source>
        <strain evidence="5">p1417</strain>
    </source>
</reference>
<sequence length="453" mass="47057">MTESPRARIPSVADSGTASTSTAPTPRQLWTRSRGIALAVVVLLVAAVAIAAVRSGDRHGRLDPRSADSQGSRAVAELLADRGVSTRVVTTVKEAGDAAGPDTTLLVADPDLLDDRRQSRLHDATVDSGGRTVLVAPGSPSVSKLAPGVTADPAASFDSTLSPDCALPAARRAGSADVGGVRYDTLVPGAEACYLDDGLPSLLHLPATSAKDVPSKDVPSTDVPPKTGDSAAGPPKNKAEHAPQKGNQAPSEPPARGDTVILGAPDILFNDRLDEHGNASLALQLLGSRPHVVWYLPSLSDDALDDTADDDSFFDLIPSGWLWGTLQLTVAAVLAALWRARRLGPLVPEELPVAIRASETAEGRARLYRKANARDRAASALRSATRTRLAPLVGVPAARAHTPEALLPALAGRLHSPGQDPHALLFGPPPTDDADLTALADRLDALESEVRGS</sequence>
<evidence type="ECO:0000256" key="2">
    <source>
        <dbReference type="SAM" id="Phobius"/>
    </source>
</evidence>
<gene>
    <name evidence="4" type="ORF">GPA10_08800</name>
</gene>
<evidence type="ECO:0000259" key="3">
    <source>
        <dbReference type="Pfam" id="PF14258"/>
    </source>
</evidence>
<organism evidence="4 5">
    <name type="scientific">Streptomyces typhae</name>
    <dbReference type="NCBI Taxonomy" id="2681492"/>
    <lineage>
        <taxon>Bacteria</taxon>
        <taxon>Bacillati</taxon>
        <taxon>Actinomycetota</taxon>
        <taxon>Actinomycetes</taxon>
        <taxon>Kitasatosporales</taxon>
        <taxon>Streptomycetaceae</taxon>
        <taxon>Streptomyces</taxon>
    </lineage>
</organism>
<dbReference type="Proteomes" id="UP000483802">
    <property type="component" value="Unassembled WGS sequence"/>
</dbReference>
<dbReference type="AlphaFoldDB" id="A0A6L6WRI9"/>
<keyword evidence="2" id="KW-1133">Transmembrane helix</keyword>
<feature type="domain" description="DUF4350" evidence="3">
    <location>
        <begin position="65"/>
        <end position="286"/>
    </location>
</feature>
<feature type="region of interest" description="Disordered" evidence="1">
    <location>
        <begin position="210"/>
        <end position="257"/>
    </location>
</feature>
<comment type="caution">
    <text evidence="4">The sequence shown here is derived from an EMBL/GenBank/DDBJ whole genome shotgun (WGS) entry which is preliminary data.</text>
</comment>
<evidence type="ECO:0000313" key="4">
    <source>
        <dbReference type="EMBL" id="MVO84865.1"/>
    </source>
</evidence>
<dbReference type="Pfam" id="PF14258">
    <property type="entry name" value="DUF4350"/>
    <property type="match status" value="1"/>
</dbReference>
<feature type="region of interest" description="Disordered" evidence="1">
    <location>
        <begin position="1"/>
        <end position="26"/>
    </location>
</feature>
<feature type="compositionally biased region" description="Low complexity" evidence="1">
    <location>
        <begin position="17"/>
        <end position="26"/>
    </location>
</feature>
<dbReference type="InterPro" id="IPR025646">
    <property type="entry name" value="DUF4350"/>
</dbReference>
<name>A0A6L6WRI9_9ACTN</name>